<keyword evidence="2" id="KW-1185">Reference proteome</keyword>
<dbReference type="GeneID" id="93586299"/>
<evidence type="ECO:0000313" key="2">
    <source>
        <dbReference type="Proteomes" id="UP000283090"/>
    </source>
</evidence>
<dbReference type="EMBL" id="SAEB01000006">
    <property type="protein sequence ID" value="RVD85677.1"/>
    <property type="molecule type" value="Genomic_DNA"/>
</dbReference>
<dbReference type="AlphaFoldDB" id="A0A437A3Q8"/>
<protein>
    <submittedName>
        <fullName evidence="1">Uncharacterized protein</fullName>
    </submittedName>
</protein>
<name>A0A437A3Q8_ARTFL</name>
<dbReference type="VEuPathDB" id="FungiDB:DFL_003988"/>
<reference evidence="1 2" key="1">
    <citation type="submission" date="2019-01" db="EMBL/GenBank/DDBJ databases">
        <title>Intercellular communication is required for trap formation in the nematode-trapping fungus Duddingtonia flagrans.</title>
        <authorList>
            <person name="Youssar L."/>
            <person name="Wernet V."/>
            <person name="Hensel N."/>
            <person name="Hildebrandt H.-G."/>
            <person name="Fischer R."/>
        </authorList>
    </citation>
    <scope>NUCLEOTIDE SEQUENCE [LARGE SCALE GENOMIC DNA]</scope>
    <source>
        <strain evidence="1 2">CBS H-5679</strain>
    </source>
</reference>
<evidence type="ECO:0000313" key="1">
    <source>
        <dbReference type="EMBL" id="RVD85677.1"/>
    </source>
</evidence>
<comment type="caution">
    <text evidence="1">The sequence shown here is derived from an EMBL/GenBank/DDBJ whole genome shotgun (WGS) entry which is preliminary data.</text>
</comment>
<gene>
    <name evidence="1" type="ORF">DFL_003988</name>
</gene>
<dbReference type="Proteomes" id="UP000283090">
    <property type="component" value="Unassembled WGS sequence"/>
</dbReference>
<accession>A0A437A3Q8</accession>
<organism evidence="1 2">
    <name type="scientific">Arthrobotrys flagrans</name>
    <name type="common">Nematode-trapping fungus</name>
    <name type="synonym">Trichothecium flagrans</name>
    <dbReference type="NCBI Taxonomy" id="97331"/>
    <lineage>
        <taxon>Eukaryota</taxon>
        <taxon>Fungi</taxon>
        <taxon>Dikarya</taxon>
        <taxon>Ascomycota</taxon>
        <taxon>Pezizomycotina</taxon>
        <taxon>Orbiliomycetes</taxon>
        <taxon>Orbiliales</taxon>
        <taxon>Orbiliaceae</taxon>
        <taxon>Arthrobotrys</taxon>
    </lineage>
</organism>
<dbReference type="RefSeq" id="XP_067491221.1">
    <property type="nucleotide sequence ID" value="XM_067633008.1"/>
</dbReference>
<sequence length="347" mass="38430">MSHKITSYIYSSFSKTETITLPETTTIVITSYVTVQTGSTKLVTLTETITSPALIPRDDQPLELEYLEKRQLPVGIPSWASNCKSKAGTEAAFRFSSACSCFFRTTSLPPVTMETVTTTASVTQTFTETSTSKTTILQITSTPVTTVVNIVTQTKIETLTVSASTSDTTSTPTSTAGYYVKVIAGQSGDDAFNRTTVLNDTYVGWYFTSDTRFPNERAFTLTQTRDQAIVFEFETPEVEYRGNLAYRSGEELFQLTVQQGLGSSLYGAYKQPLPADMRVLNYEIDGNNLYVYDQEYGLPIYFDYDLEKYDERKAGLVWITGSDFDNASPGDGTTILWLAVEPVLPES</sequence>
<proteinExistence type="predicted"/>